<organism evidence="1 2">
    <name type="scientific">Kickxella alabastrina</name>
    <dbReference type="NCBI Taxonomy" id="61397"/>
    <lineage>
        <taxon>Eukaryota</taxon>
        <taxon>Fungi</taxon>
        <taxon>Fungi incertae sedis</taxon>
        <taxon>Zoopagomycota</taxon>
        <taxon>Kickxellomycotina</taxon>
        <taxon>Kickxellomycetes</taxon>
        <taxon>Kickxellales</taxon>
        <taxon>Kickxellaceae</taxon>
        <taxon>Kickxella</taxon>
    </lineage>
</organism>
<dbReference type="Proteomes" id="UP001150581">
    <property type="component" value="Unassembled WGS sequence"/>
</dbReference>
<sequence>MSIYEYALDSPSGVSPMSCIAETKSSDILPYNCFRSAQWSPDGTSIATSSDDNTLRIYSLSETDLSLQTQIPHGETLTAHAWYPYMSQSDPATCCIATATRDRPIHLRDTNTGRVRASYTAYDPHEKLMTAGAVQFGADGRGIFGGYRGYVAKFDLQRSGLPVDQAAMTPSRRSKDGVKGIVSCLDAAGPSGLLACGTFSGYLGLRSQCNLADSQWAWVFPAEYGGRAGVGHMRWSPNGRVLWAESRGAARHIVAWDIRDMRGPLAVIPKPAGPAVRGVAAQQRMQFDFDMGGRFLVTGECNGQVAFHDTWNLDAAPVVRVAAHGDLVSGVSSHPYYPMLATASGQRHFDNDSESSPLPLLSIDNSLKVWSVAASYRPYDEENDNGDDADADAAVEK</sequence>
<keyword evidence="2" id="KW-1185">Reference proteome</keyword>
<protein>
    <submittedName>
        <fullName evidence="1">Telomerase Cajal body protein 1</fullName>
    </submittedName>
</protein>
<name>A0ACC1IUS4_9FUNG</name>
<dbReference type="EMBL" id="JANBPG010000036">
    <property type="protein sequence ID" value="KAJ1901258.1"/>
    <property type="molecule type" value="Genomic_DNA"/>
</dbReference>
<reference evidence="1" key="1">
    <citation type="submission" date="2022-07" db="EMBL/GenBank/DDBJ databases">
        <title>Phylogenomic reconstructions and comparative analyses of Kickxellomycotina fungi.</title>
        <authorList>
            <person name="Reynolds N.K."/>
            <person name="Stajich J.E."/>
            <person name="Barry K."/>
            <person name="Grigoriev I.V."/>
            <person name="Crous P."/>
            <person name="Smith M.E."/>
        </authorList>
    </citation>
    <scope>NUCLEOTIDE SEQUENCE</scope>
    <source>
        <strain evidence="1">Benny 63K</strain>
    </source>
</reference>
<gene>
    <name evidence="1" type="primary">WRAP53</name>
    <name evidence="1" type="ORF">LPJ66_000906</name>
</gene>
<proteinExistence type="predicted"/>
<accession>A0ACC1IUS4</accession>
<evidence type="ECO:0000313" key="1">
    <source>
        <dbReference type="EMBL" id="KAJ1901258.1"/>
    </source>
</evidence>
<evidence type="ECO:0000313" key="2">
    <source>
        <dbReference type="Proteomes" id="UP001150581"/>
    </source>
</evidence>
<comment type="caution">
    <text evidence="1">The sequence shown here is derived from an EMBL/GenBank/DDBJ whole genome shotgun (WGS) entry which is preliminary data.</text>
</comment>